<keyword evidence="2" id="KW-1185">Reference proteome</keyword>
<evidence type="ECO:0008006" key="3">
    <source>
        <dbReference type="Google" id="ProtNLM"/>
    </source>
</evidence>
<dbReference type="AlphaFoldDB" id="A0A939K5L9"/>
<evidence type="ECO:0000313" key="1">
    <source>
        <dbReference type="EMBL" id="MBO0936610.1"/>
    </source>
</evidence>
<protein>
    <recommendedName>
        <fullName evidence="3">Lipoprotein</fullName>
    </recommendedName>
</protein>
<dbReference type="RefSeq" id="WP_207364162.1">
    <property type="nucleotide sequence ID" value="NZ_JAFMYV010000003.1"/>
</dbReference>
<organism evidence="1 2">
    <name type="scientific">Fibrella rubiginis</name>
    <dbReference type="NCBI Taxonomy" id="2817060"/>
    <lineage>
        <taxon>Bacteria</taxon>
        <taxon>Pseudomonadati</taxon>
        <taxon>Bacteroidota</taxon>
        <taxon>Cytophagia</taxon>
        <taxon>Cytophagales</taxon>
        <taxon>Spirosomataceae</taxon>
        <taxon>Fibrella</taxon>
    </lineage>
</organism>
<dbReference type="PROSITE" id="PS51257">
    <property type="entry name" value="PROKAR_LIPOPROTEIN"/>
    <property type="match status" value="1"/>
</dbReference>
<evidence type="ECO:0000313" key="2">
    <source>
        <dbReference type="Proteomes" id="UP000664034"/>
    </source>
</evidence>
<proteinExistence type="predicted"/>
<dbReference type="Proteomes" id="UP000664034">
    <property type="component" value="Unassembled WGS sequence"/>
</dbReference>
<reference evidence="1" key="1">
    <citation type="submission" date="2021-03" db="EMBL/GenBank/DDBJ databases">
        <title>Fibrella sp. HMF5335 genome sequencing and assembly.</title>
        <authorList>
            <person name="Kang H."/>
            <person name="Kim H."/>
            <person name="Bae S."/>
            <person name="Joh K."/>
        </authorList>
    </citation>
    <scope>NUCLEOTIDE SEQUENCE</scope>
    <source>
        <strain evidence="1">HMF5335</strain>
    </source>
</reference>
<comment type="caution">
    <text evidence="1">The sequence shown here is derived from an EMBL/GenBank/DDBJ whole genome shotgun (WGS) entry which is preliminary data.</text>
</comment>
<name>A0A939K5L9_9BACT</name>
<sequence length="192" mass="20842">MKHLVLPALVTLLLAACTSRPSTESNRVENRVGTAIDSTLTTVPAAASTTAAPATSARINSLSLTPSYDWKRVNLGDAFAAAKAPETERPFEEDATHVGYSIEFDNLESVDYQYFTESGKVSGIRVDLYLNNPASVRTYQQDLIAYYNARYGSAQPKAGVYTWQDGTVTLKDVSKAKEYGLVLKIGKVPAAR</sequence>
<dbReference type="EMBL" id="JAFMYV010000003">
    <property type="protein sequence ID" value="MBO0936610.1"/>
    <property type="molecule type" value="Genomic_DNA"/>
</dbReference>
<accession>A0A939K5L9</accession>
<gene>
    <name evidence="1" type="ORF">J2I47_08655</name>
</gene>